<name>A0AAN6D4P3_9ASCO</name>
<dbReference type="InterPro" id="IPR017871">
    <property type="entry name" value="ABC_transporter-like_CS"/>
</dbReference>
<dbReference type="GO" id="GO:0006635">
    <property type="term" value="P:fatty acid beta-oxidation"/>
    <property type="evidence" value="ECO:0007669"/>
    <property type="project" value="TreeGrafter"/>
</dbReference>
<keyword evidence="3 8" id="KW-0812">Transmembrane</keyword>
<protein>
    <recommendedName>
        <fullName evidence="9">ABC transporter domain-containing protein</fullName>
    </recommendedName>
</protein>
<dbReference type="GO" id="GO:0005324">
    <property type="term" value="F:long-chain fatty acid transmembrane transporter activity"/>
    <property type="evidence" value="ECO:0007669"/>
    <property type="project" value="TreeGrafter"/>
</dbReference>
<dbReference type="GO" id="GO:0005778">
    <property type="term" value="C:peroxisomal membrane"/>
    <property type="evidence" value="ECO:0007669"/>
    <property type="project" value="TreeGrafter"/>
</dbReference>
<dbReference type="GO" id="GO:0015910">
    <property type="term" value="P:long-chain fatty acid import into peroxisome"/>
    <property type="evidence" value="ECO:0007669"/>
    <property type="project" value="TreeGrafter"/>
</dbReference>
<evidence type="ECO:0000313" key="10">
    <source>
        <dbReference type="EMBL" id="KAG7726891.1"/>
    </source>
</evidence>
<keyword evidence="5" id="KW-0067">ATP-binding</keyword>
<proteinExistence type="inferred from homology"/>
<dbReference type="InterPro" id="IPR013262">
    <property type="entry name" value="OMP_MIM1/TOM13_mt"/>
</dbReference>
<evidence type="ECO:0000256" key="8">
    <source>
        <dbReference type="SAM" id="Phobius"/>
    </source>
</evidence>
<keyword evidence="6 8" id="KW-1133">Transmembrane helix</keyword>
<dbReference type="PROSITE" id="PS00211">
    <property type="entry name" value="ABC_TRANSPORTER_1"/>
    <property type="match status" value="1"/>
</dbReference>
<dbReference type="Pfam" id="PF06472">
    <property type="entry name" value="ABC_membrane_2"/>
    <property type="match status" value="1"/>
</dbReference>
<feature type="transmembrane region" description="Helical" evidence="8">
    <location>
        <begin position="279"/>
        <end position="302"/>
    </location>
</feature>
<keyword evidence="4" id="KW-0547">Nucleotide-binding</keyword>
<feature type="domain" description="ABC transporter" evidence="9">
    <location>
        <begin position="643"/>
        <end position="898"/>
    </location>
</feature>
<keyword evidence="7 8" id="KW-0472">Membrane</keyword>
<dbReference type="PANTHER" id="PTHR11384">
    <property type="entry name" value="ATP-BINDING CASSETTE, SUB-FAMILY D MEMBER"/>
    <property type="match status" value="1"/>
</dbReference>
<dbReference type="GO" id="GO:0005741">
    <property type="term" value="C:mitochondrial outer membrane"/>
    <property type="evidence" value="ECO:0007669"/>
    <property type="project" value="InterPro"/>
</dbReference>
<dbReference type="PROSITE" id="PS50893">
    <property type="entry name" value="ABC_TRANSPORTER_2"/>
    <property type="match status" value="1"/>
</dbReference>
<evidence type="ECO:0000256" key="6">
    <source>
        <dbReference type="ARBA" id="ARBA00022989"/>
    </source>
</evidence>
<dbReference type="InterPro" id="IPR011527">
    <property type="entry name" value="ABC1_TM_dom"/>
</dbReference>
<dbReference type="SUPFAM" id="SSF90123">
    <property type="entry name" value="ABC transporter transmembrane region"/>
    <property type="match status" value="1"/>
</dbReference>
<dbReference type="GO" id="GO:0005524">
    <property type="term" value="F:ATP binding"/>
    <property type="evidence" value="ECO:0007669"/>
    <property type="project" value="UniProtKB-KW"/>
</dbReference>
<gene>
    <name evidence="10" type="ORF">KL933_003174</name>
</gene>
<keyword evidence="2" id="KW-0813">Transport</keyword>
<dbReference type="AlphaFoldDB" id="A0AAN6D4P3"/>
<dbReference type="EMBL" id="JAHLUH010000008">
    <property type="protein sequence ID" value="KAG7726891.1"/>
    <property type="molecule type" value="Genomic_DNA"/>
</dbReference>
<dbReference type="InterPro" id="IPR003439">
    <property type="entry name" value="ABC_transporter-like_ATP-bd"/>
</dbReference>
<organism evidence="10 11">
    <name type="scientific">Ogataea haglerorum</name>
    <dbReference type="NCBI Taxonomy" id="1937702"/>
    <lineage>
        <taxon>Eukaryota</taxon>
        <taxon>Fungi</taxon>
        <taxon>Dikarya</taxon>
        <taxon>Ascomycota</taxon>
        <taxon>Saccharomycotina</taxon>
        <taxon>Pichiomycetes</taxon>
        <taxon>Pichiales</taxon>
        <taxon>Pichiaceae</taxon>
        <taxon>Ogataea</taxon>
    </lineage>
</organism>
<evidence type="ECO:0000256" key="1">
    <source>
        <dbReference type="ARBA" id="ARBA00008575"/>
    </source>
</evidence>
<dbReference type="GO" id="GO:0016887">
    <property type="term" value="F:ATP hydrolysis activity"/>
    <property type="evidence" value="ECO:0007669"/>
    <property type="project" value="InterPro"/>
</dbReference>
<feature type="transmembrane region" description="Helical" evidence="8">
    <location>
        <begin position="519"/>
        <end position="546"/>
    </location>
</feature>
<dbReference type="SUPFAM" id="SSF52540">
    <property type="entry name" value="P-loop containing nucleoside triphosphate hydrolases"/>
    <property type="match status" value="1"/>
</dbReference>
<dbReference type="GO" id="GO:0007031">
    <property type="term" value="P:peroxisome organization"/>
    <property type="evidence" value="ECO:0007669"/>
    <property type="project" value="TreeGrafter"/>
</dbReference>
<evidence type="ECO:0000256" key="2">
    <source>
        <dbReference type="ARBA" id="ARBA00022448"/>
    </source>
</evidence>
<dbReference type="Pfam" id="PF00005">
    <property type="entry name" value="ABC_tran"/>
    <property type="match status" value="1"/>
</dbReference>
<feature type="transmembrane region" description="Helical" evidence="8">
    <location>
        <begin position="322"/>
        <end position="340"/>
    </location>
</feature>
<dbReference type="CDD" id="cd03223">
    <property type="entry name" value="ABCD_peroxisomal_ALDP"/>
    <property type="match status" value="1"/>
</dbReference>
<evidence type="ECO:0000256" key="5">
    <source>
        <dbReference type="ARBA" id="ARBA00022840"/>
    </source>
</evidence>
<sequence>MSLDGQDIEDLLHLAGDIGTAHRQVEQSPSMITKQERNDLGQFHQDAKQESEILAQEALTANNINIQESPKVSSTSIWSFLGSCGINLVLPFINGVMLGFGEILAHEVGFRYNWAGAKVEGCRASYLIVRPMTATCISSKLYIMTSLHRYPRFLSSGIFDQITCNSGEVYIKHQERPTDLALLMNRDVASSNKYLLRTSRYLVAQYAKQRNVILRLAYATIIYMIFNGGSSSKGKPSIKYRPEHNNGTIVERLTQRFKSSPLVLLVSQLSYKNEKTRPILGYMILQIGLSLVRAVIALKVAALDGYLVSSLITKRFKTFFKYLLLWTLIGVPAAVTESLLTKTRQLLALAVRRNVTNEVLNIYLPDSGNSTVYHLINKSKHTNLGDSIDDPNHRITTVIEQFSNSLSSIPSQVLTPTMDIALAAHQLSKTGENAAEGGLLLGLITNVSTLVLKIFTPNFSKLNALRNSLENKFHAHHSKVINNSEEIALAKGHRREIDLLDMNYFELERFKRMELRRMAVYDFAVSFIFKYTLGAFGLLLCSLPIFTTAYKLNYRISENASSRISADFITNRRLLLTASDSLGKLVRAKKNIQNLLGYSESIWEFEQVLTEINKSVEEEAKLEAAINNEPLVKGPNVSYGDEISFLHVPLVTPTGTILVEDLTFTIKPGENLLIIGPNGCGKSSLFRILGGLWPVQNPGHLVVPQRRQDLFYLPQKSYLTYGSLREQIVYPDTLEEYQQKLCDARATGSLVRDDVYLMELLRLVKLEKLAEIVSEDEDEEEKHVLSSSNSPLDTVKRWPDLLSVGEQQRLALVRMYYHQPRFAVLDECTSSISPDLEQECYRLAIERFGITVLSVCHRTSLWKFHSHILKFESNKNRDTTDEEDENDFDNGRISISPERSAKVTFSKFDPAKRLARHNELIEIDNMLKNRSNIRKRLQSLDYMRNRNKKILYIQDED</sequence>
<dbReference type="SMART" id="SM00382">
    <property type="entry name" value="AAA"/>
    <property type="match status" value="1"/>
</dbReference>
<evidence type="ECO:0000256" key="7">
    <source>
        <dbReference type="ARBA" id="ARBA00023136"/>
    </source>
</evidence>
<dbReference type="GO" id="GO:0042760">
    <property type="term" value="P:very long-chain fatty acid catabolic process"/>
    <property type="evidence" value="ECO:0007669"/>
    <property type="project" value="TreeGrafter"/>
</dbReference>
<evidence type="ECO:0000313" key="11">
    <source>
        <dbReference type="Proteomes" id="UP000738402"/>
    </source>
</evidence>
<comment type="similarity">
    <text evidence="1">Belongs to the ABC transporter superfamily. ABCD family. Peroxisomal fatty acyl CoA transporter (TC 3.A.1.203) subfamily.</text>
</comment>
<dbReference type="InterPro" id="IPR036640">
    <property type="entry name" value="ABC1_TM_sf"/>
</dbReference>
<evidence type="ECO:0000256" key="3">
    <source>
        <dbReference type="ARBA" id="ARBA00022692"/>
    </source>
</evidence>
<feature type="transmembrane region" description="Helical" evidence="8">
    <location>
        <begin position="212"/>
        <end position="229"/>
    </location>
</feature>
<evidence type="ECO:0000259" key="9">
    <source>
        <dbReference type="PROSITE" id="PS50893"/>
    </source>
</evidence>
<dbReference type="InterPro" id="IPR050835">
    <property type="entry name" value="ABC_transporter_sub-D"/>
</dbReference>
<evidence type="ECO:0000256" key="4">
    <source>
        <dbReference type="ARBA" id="ARBA00022741"/>
    </source>
</evidence>
<reference evidence="10" key="1">
    <citation type="journal article" date="2021" name="G3 (Bethesda)">
        <title>Genomic diversity, chromosomal rearrangements, and interspecies hybridization in the ogataea polymorpha species complex.</title>
        <authorList>
            <person name="Hanson S.J."/>
            <person name="Cinneide E.O."/>
            <person name="Salzberg L.I."/>
            <person name="Wolfe K.H."/>
            <person name="McGowan J."/>
            <person name="Fitzpatrick D.A."/>
            <person name="Matlin K."/>
        </authorList>
    </citation>
    <scope>NUCLEOTIDE SEQUENCE</scope>
    <source>
        <strain evidence="10">83-405-1</strain>
    </source>
</reference>
<dbReference type="InterPro" id="IPR027417">
    <property type="entry name" value="P-loop_NTPase"/>
</dbReference>
<dbReference type="GO" id="GO:0140359">
    <property type="term" value="F:ABC-type transporter activity"/>
    <property type="evidence" value="ECO:0007669"/>
    <property type="project" value="InterPro"/>
</dbReference>
<dbReference type="Proteomes" id="UP000738402">
    <property type="component" value="Unassembled WGS sequence"/>
</dbReference>
<comment type="caution">
    <text evidence="10">The sequence shown here is derived from an EMBL/GenBank/DDBJ whole genome shotgun (WGS) entry which is preliminary data.</text>
</comment>
<dbReference type="Pfam" id="PF08219">
    <property type="entry name" value="TOM13"/>
    <property type="match status" value="1"/>
</dbReference>
<dbReference type="PANTHER" id="PTHR11384:SF69">
    <property type="entry name" value="PEROXISOMAL LONG-CHAIN FATTY ACID IMPORT PROTEIN 1"/>
    <property type="match status" value="1"/>
</dbReference>
<dbReference type="InterPro" id="IPR003593">
    <property type="entry name" value="AAA+_ATPase"/>
</dbReference>
<accession>A0AAN6D4P3</accession>
<dbReference type="Gene3D" id="3.40.50.300">
    <property type="entry name" value="P-loop containing nucleotide triphosphate hydrolases"/>
    <property type="match status" value="1"/>
</dbReference>